<keyword evidence="2" id="KW-1185">Reference proteome</keyword>
<evidence type="ECO:0000313" key="2">
    <source>
        <dbReference type="Proteomes" id="UP000516160"/>
    </source>
</evidence>
<dbReference type="GO" id="GO:0005886">
    <property type="term" value="C:plasma membrane"/>
    <property type="evidence" value="ECO:0007669"/>
    <property type="project" value="TreeGrafter"/>
</dbReference>
<dbReference type="Pfam" id="PF01312">
    <property type="entry name" value="Bac_export_2"/>
    <property type="match status" value="1"/>
</dbReference>
<reference evidence="1 2" key="1">
    <citation type="submission" date="2020-07" db="EMBL/GenBank/DDBJ databases">
        <title>Alkalicella. sp. LB2 genome.</title>
        <authorList>
            <person name="Postec A."/>
            <person name="Quemeneur M."/>
        </authorList>
    </citation>
    <scope>NUCLEOTIDE SEQUENCE [LARGE SCALE GENOMIC DNA]</scope>
    <source>
        <strain evidence="1 2">LB2</strain>
    </source>
</reference>
<dbReference type="SUPFAM" id="SSF160544">
    <property type="entry name" value="EscU C-terminal domain-like"/>
    <property type="match status" value="1"/>
</dbReference>
<dbReference type="RefSeq" id="WP_213166930.1">
    <property type="nucleotide sequence ID" value="NZ_CP058559.1"/>
</dbReference>
<protein>
    <submittedName>
        <fullName evidence="1">EscU/YscU/HrcU family type III secretion system export apparatus switch protein</fullName>
    </submittedName>
</protein>
<dbReference type="EMBL" id="CP058559">
    <property type="protein sequence ID" value="QNO16536.1"/>
    <property type="molecule type" value="Genomic_DNA"/>
</dbReference>
<name>A0A7G9WCX4_ALKCA</name>
<sequence>MEDRKKVAALRYSKDRKRAPEVIGTGVGDVAERILEIAKENDIPLYNDERLVNQLIALELGDQIPPELYKVVAEILVFVYRVDKKA</sequence>
<dbReference type="InterPro" id="IPR029025">
    <property type="entry name" value="T3SS_substrate_exporter_C"/>
</dbReference>
<evidence type="ECO:0000313" key="1">
    <source>
        <dbReference type="EMBL" id="QNO16536.1"/>
    </source>
</evidence>
<dbReference type="PANTHER" id="PTHR30531:SF12">
    <property type="entry name" value="FLAGELLAR BIOSYNTHETIC PROTEIN FLHB"/>
    <property type="match status" value="1"/>
</dbReference>
<dbReference type="InterPro" id="IPR006135">
    <property type="entry name" value="T3SS_substrate_exporter"/>
</dbReference>
<dbReference type="GO" id="GO:0009306">
    <property type="term" value="P:protein secretion"/>
    <property type="evidence" value="ECO:0007669"/>
    <property type="project" value="InterPro"/>
</dbReference>
<dbReference type="PANTHER" id="PTHR30531">
    <property type="entry name" value="FLAGELLAR BIOSYNTHETIC PROTEIN FLHB"/>
    <property type="match status" value="1"/>
</dbReference>
<accession>A0A7G9WCX4</accession>
<organism evidence="1 2">
    <name type="scientific">Alkalicella caledoniensis</name>
    <dbReference type="NCBI Taxonomy" id="2731377"/>
    <lineage>
        <taxon>Bacteria</taxon>
        <taxon>Bacillati</taxon>
        <taxon>Bacillota</taxon>
        <taxon>Clostridia</taxon>
        <taxon>Eubacteriales</taxon>
        <taxon>Proteinivoracaceae</taxon>
        <taxon>Alkalicella</taxon>
    </lineage>
</organism>
<dbReference type="AlphaFoldDB" id="A0A7G9WCX4"/>
<gene>
    <name evidence="1" type="ORF">HYG86_18035</name>
</gene>
<dbReference type="Gene3D" id="3.40.1690.10">
    <property type="entry name" value="secretion proteins EscU"/>
    <property type="match status" value="1"/>
</dbReference>
<dbReference type="KEGG" id="acae:HYG86_18035"/>
<dbReference type="Proteomes" id="UP000516160">
    <property type="component" value="Chromosome"/>
</dbReference>
<proteinExistence type="predicted"/>